<feature type="region of interest" description="Disordered" evidence="1">
    <location>
        <begin position="1"/>
        <end position="55"/>
    </location>
</feature>
<name>A0A026W5Z4_OOCBI</name>
<evidence type="ECO:0000313" key="2">
    <source>
        <dbReference type="EMBL" id="EZA50459.1"/>
    </source>
</evidence>
<feature type="compositionally biased region" description="Acidic residues" evidence="1">
    <location>
        <begin position="19"/>
        <end position="39"/>
    </location>
</feature>
<accession>A0A026W5Z4</accession>
<sequence length="139" mass="14967">MTRVDASRDRVLRRTTYSSDEDDDDDDDDDGNGGDDVEDTTTTTAVGGGQSAWNEVRPWPQASARCALFRPSVLDGKLAAVGVLAEPSTLCERALAARRTDFAAADMSRGPREPSCGQGTVIICDTPIYRSRVSSIRDP</sequence>
<evidence type="ECO:0000256" key="1">
    <source>
        <dbReference type="SAM" id="MobiDB-lite"/>
    </source>
</evidence>
<evidence type="ECO:0000313" key="3">
    <source>
        <dbReference type="Proteomes" id="UP000053097"/>
    </source>
</evidence>
<proteinExistence type="predicted"/>
<protein>
    <submittedName>
        <fullName evidence="2">Uncharacterized protein</fullName>
    </submittedName>
</protein>
<feature type="compositionally biased region" description="Basic and acidic residues" evidence="1">
    <location>
        <begin position="1"/>
        <end position="12"/>
    </location>
</feature>
<dbReference type="EMBL" id="KK107455">
    <property type="protein sequence ID" value="EZA50459.1"/>
    <property type="molecule type" value="Genomic_DNA"/>
</dbReference>
<dbReference type="Proteomes" id="UP000053097">
    <property type="component" value="Unassembled WGS sequence"/>
</dbReference>
<keyword evidence="3" id="KW-1185">Reference proteome</keyword>
<dbReference type="AlphaFoldDB" id="A0A026W5Z4"/>
<organism evidence="2 3">
    <name type="scientific">Ooceraea biroi</name>
    <name type="common">Clonal raider ant</name>
    <name type="synonym">Cerapachys biroi</name>
    <dbReference type="NCBI Taxonomy" id="2015173"/>
    <lineage>
        <taxon>Eukaryota</taxon>
        <taxon>Metazoa</taxon>
        <taxon>Ecdysozoa</taxon>
        <taxon>Arthropoda</taxon>
        <taxon>Hexapoda</taxon>
        <taxon>Insecta</taxon>
        <taxon>Pterygota</taxon>
        <taxon>Neoptera</taxon>
        <taxon>Endopterygota</taxon>
        <taxon>Hymenoptera</taxon>
        <taxon>Apocrita</taxon>
        <taxon>Aculeata</taxon>
        <taxon>Formicoidea</taxon>
        <taxon>Formicidae</taxon>
        <taxon>Dorylinae</taxon>
        <taxon>Ooceraea</taxon>
    </lineage>
</organism>
<reference evidence="2 3" key="1">
    <citation type="journal article" date="2014" name="Curr. Biol.">
        <title>The genome of the clonal raider ant Cerapachys biroi.</title>
        <authorList>
            <person name="Oxley P.R."/>
            <person name="Ji L."/>
            <person name="Fetter-Pruneda I."/>
            <person name="McKenzie S.K."/>
            <person name="Li C."/>
            <person name="Hu H."/>
            <person name="Zhang G."/>
            <person name="Kronauer D.J."/>
        </authorList>
    </citation>
    <scope>NUCLEOTIDE SEQUENCE [LARGE SCALE GENOMIC DNA]</scope>
</reference>
<gene>
    <name evidence="2" type="ORF">X777_10652</name>
</gene>